<comment type="cofactor">
    <cofactor evidence="1">
        <name>Mg(2+)</name>
        <dbReference type="ChEBI" id="CHEBI:18420"/>
    </cofactor>
</comment>
<dbReference type="FunFam" id="3.20.20.60:FF:000025">
    <property type="entry name" value="Pyruvate kinase"/>
    <property type="match status" value="1"/>
</dbReference>
<feature type="domain" description="Pyruvate kinase barrel" evidence="16">
    <location>
        <begin position="1"/>
        <end position="322"/>
    </location>
</feature>
<dbReference type="InterPro" id="IPR015806">
    <property type="entry name" value="Pyrv_Knase_insert_dom_sf"/>
</dbReference>
<dbReference type="SUPFAM" id="SSF51621">
    <property type="entry name" value="Phosphoenolpyruvate/pyruvate domain"/>
    <property type="match status" value="1"/>
</dbReference>
<protein>
    <recommendedName>
        <fullName evidence="5 14">Pyruvate kinase</fullName>
        <ecNumber evidence="5 14">2.7.1.40</ecNumber>
    </recommendedName>
</protein>
<dbReference type="GO" id="GO:0030955">
    <property type="term" value="F:potassium ion binding"/>
    <property type="evidence" value="ECO:0007669"/>
    <property type="project" value="UniProtKB-UniRule"/>
</dbReference>
<dbReference type="Proteomes" id="UP000053370">
    <property type="component" value="Unassembled WGS sequence"/>
</dbReference>
<evidence type="ECO:0000256" key="13">
    <source>
        <dbReference type="ARBA" id="ARBA00023317"/>
    </source>
</evidence>
<dbReference type="SUPFAM" id="SSF52935">
    <property type="entry name" value="PK C-terminal domain-like"/>
    <property type="match status" value="1"/>
</dbReference>
<comment type="similarity">
    <text evidence="4 15">Belongs to the pyruvate kinase family.</text>
</comment>
<proteinExistence type="inferred from homology"/>
<evidence type="ECO:0000256" key="15">
    <source>
        <dbReference type="RuleBase" id="RU000504"/>
    </source>
</evidence>
<evidence type="ECO:0000256" key="9">
    <source>
        <dbReference type="ARBA" id="ARBA00022777"/>
    </source>
</evidence>
<dbReference type="FunFam" id="2.40.33.10:FF:000001">
    <property type="entry name" value="Pyruvate kinase"/>
    <property type="match status" value="1"/>
</dbReference>
<dbReference type="GO" id="GO:0016301">
    <property type="term" value="F:kinase activity"/>
    <property type="evidence" value="ECO:0007669"/>
    <property type="project" value="UniProtKB-KW"/>
</dbReference>
<dbReference type="Gene3D" id="3.40.1380.20">
    <property type="entry name" value="Pyruvate kinase, C-terminal domain"/>
    <property type="match status" value="1"/>
</dbReference>
<comment type="catalytic activity">
    <reaction evidence="15">
        <text>pyruvate + ATP = phosphoenolpyruvate + ADP + H(+)</text>
        <dbReference type="Rhea" id="RHEA:18157"/>
        <dbReference type="ChEBI" id="CHEBI:15361"/>
        <dbReference type="ChEBI" id="CHEBI:15378"/>
        <dbReference type="ChEBI" id="CHEBI:30616"/>
        <dbReference type="ChEBI" id="CHEBI:58702"/>
        <dbReference type="ChEBI" id="CHEBI:456216"/>
        <dbReference type="EC" id="2.7.1.40"/>
    </reaction>
</comment>
<keyword evidence="7" id="KW-0479">Metal-binding</keyword>
<dbReference type="OrthoDB" id="9812123at2"/>
<dbReference type="EC" id="2.7.1.40" evidence="5 14"/>
<evidence type="ECO:0000256" key="14">
    <source>
        <dbReference type="NCBIfam" id="TIGR01064"/>
    </source>
</evidence>
<evidence type="ECO:0000256" key="3">
    <source>
        <dbReference type="ARBA" id="ARBA00004997"/>
    </source>
</evidence>
<dbReference type="Gene3D" id="2.40.33.10">
    <property type="entry name" value="PK beta-barrel domain-like"/>
    <property type="match status" value="1"/>
</dbReference>
<dbReference type="Pfam" id="PF02887">
    <property type="entry name" value="PK_C"/>
    <property type="match status" value="1"/>
</dbReference>
<keyword evidence="11 15" id="KW-0460">Magnesium</keyword>
<dbReference type="InterPro" id="IPR036918">
    <property type="entry name" value="Pyrv_Knase_C_sf"/>
</dbReference>
<sequence>MRKTKIICTLGPATDEGGILEKLITTGMDTARFNFSHGSHEEHKRRFDALVKLREKYGLPISTLLDTKGPEIRIGTFKEGKINLISGQKFKLTTKTVEGSNEEVSISYKDLPKDITIGDKILIDDGLVELETIDKTNTTITCIVKNDGTISDHKGVNVPGTHITIPYISQADREDIIFAIQNGFDFIAASFVRNAEDIHKIRSILEEFHCNSIAIIAKIENRLGVKNIDEIIKAADGVMIARGDMGIELPIEDVPVIQKKIIKKVYNAGKQVITATQMLDSMMKNPRPTRAEATDVANAIYDGTSAVMLSGETAAGKYPVQSLNTMIRIIERTENDIDYQSRFLKTETWGSTISEAISHATCMSAIDLRAKAIITVTKTGRTARQISRFRPACPILSCTPSEVSYRQMNLNWGIKPILITEESETKLLFQHAVDACKKSGYLNDGDLVILTAGIPIGVSGNTNLLRVHIVGKEDF</sequence>
<keyword evidence="8" id="KW-0547">Nucleotide-binding</keyword>
<keyword evidence="19" id="KW-1185">Reference proteome</keyword>
<dbReference type="InterPro" id="IPR040442">
    <property type="entry name" value="Pyrv_kinase-like_dom_sf"/>
</dbReference>
<dbReference type="GO" id="GO:0005524">
    <property type="term" value="F:ATP binding"/>
    <property type="evidence" value="ECO:0007669"/>
    <property type="project" value="UniProtKB-KW"/>
</dbReference>
<evidence type="ECO:0000256" key="12">
    <source>
        <dbReference type="ARBA" id="ARBA00023152"/>
    </source>
</evidence>
<evidence type="ECO:0000256" key="5">
    <source>
        <dbReference type="ARBA" id="ARBA00012142"/>
    </source>
</evidence>
<dbReference type="AlphaFoldDB" id="A0A0S7BXS3"/>
<keyword evidence="6 15" id="KW-0808">Transferase</keyword>
<evidence type="ECO:0000256" key="7">
    <source>
        <dbReference type="ARBA" id="ARBA00022723"/>
    </source>
</evidence>
<evidence type="ECO:0000259" key="16">
    <source>
        <dbReference type="Pfam" id="PF00224"/>
    </source>
</evidence>
<dbReference type="EMBL" id="DF968181">
    <property type="protein sequence ID" value="GAP41448.1"/>
    <property type="molecule type" value="Genomic_DNA"/>
</dbReference>
<evidence type="ECO:0000256" key="10">
    <source>
        <dbReference type="ARBA" id="ARBA00022840"/>
    </source>
</evidence>
<dbReference type="InterPro" id="IPR015795">
    <property type="entry name" value="Pyrv_Knase_C"/>
</dbReference>
<dbReference type="PRINTS" id="PR01050">
    <property type="entry name" value="PYRUVTKNASE"/>
</dbReference>
<dbReference type="GO" id="GO:0000287">
    <property type="term" value="F:magnesium ion binding"/>
    <property type="evidence" value="ECO:0007669"/>
    <property type="project" value="UniProtKB-UniRule"/>
</dbReference>
<evidence type="ECO:0000256" key="8">
    <source>
        <dbReference type="ARBA" id="ARBA00022741"/>
    </source>
</evidence>
<comment type="pathway">
    <text evidence="3 15">Carbohydrate degradation; glycolysis; pyruvate from D-glyceraldehyde 3-phosphate: step 5/5.</text>
</comment>
<evidence type="ECO:0000256" key="6">
    <source>
        <dbReference type="ARBA" id="ARBA00022679"/>
    </source>
</evidence>
<evidence type="ECO:0000313" key="19">
    <source>
        <dbReference type="Proteomes" id="UP000053370"/>
    </source>
</evidence>
<comment type="cofactor">
    <cofactor evidence="2">
        <name>K(+)</name>
        <dbReference type="ChEBI" id="CHEBI:29103"/>
    </cofactor>
</comment>
<evidence type="ECO:0000259" key="17">
    <source>
        <dbReference type="Pfam" id="PF02887"/>
    </source>
</evidence>
<dbReference type="InterPro" id="IPR001697">
    <property type="entry name" value="Pyr_Knase"/>
</dbReference>
<dbReference type="InterPro" id="IPR011037">
    <property type="entry name" value="Pyrv_Knase-like_insert_dom_sf"/>
</dbReference>
<gene>
    <name evidence="18" type="ORF">ATC1_131437</name>
</gene>
<evidence type="ECO:0000256" key="11">
    <source>
        <dbReference type="ARBA" id="ARBA00022842"/>
    </source>
</evidence>
<dbReference type="NCBIfam" id="NF004978">
    <property type="entry name" value="PRK06354.1"/>
    <property type="match status" value="1"/>
</dbReference>
<organism evidence="18">
    <name type="scientific">Flexilinea flocculi</name>
    <dbReference type="NCBI Taxonomy" id="1678840"/>
    <lineage>
        <taxon>Bacteria</taxon>
        <taxon>Bacillati</taxon>
        <taxon>Chloroflexota</taxon>
        <taxon>Anaerolineae</taxon>
        <taxon>Anaerolineales</taxon>
        <taxon>Anaerolineaceae</taxon>
        <taxon>Flexilinea</taxon>
    </lineage>
</organism>
<dbReference type="NCBIfam" id="TIGR01064">
    <property type="entry name" value="pyruv_kin"/>
    <property type="match status" value="1"/>
</dbReference>
<evidence type="ECO:0000256" key="4">
    <source>
        <dbReference type="ARBA" id="ARBA00008663"/>
    </source>
</evidence>
<dbReference type="InterPro" id="IPR015793">
    <property type="entry name" value="Pyrv_Knase_brl"/>
</dbReference>
<dbReference type="GO" id="GO:0004743">
    <property type="term" value="F:pyruvate kinase activity"/>
    <property type="evidence" value="ECO:0007669"/>
    <property type="project" value="UniProtKB-UniRule"/>
</dbReference>
<keyword evidence="9 15" id="KW-0418">Kinase</keyword>
<dbReference type="STRING" id="1678840.ATC1_131437"/>
<dbReference type="InterPro" id="IPR015813">
    <property type="entry name" value="Pyrv/PenolPyrv_kinase-like_dom"/>
</dbReference>
<dbReference type="Gene3D" id="3.20.20.60">
    <property type="entry name" value="Phosphoenolpyruvate-binding domains"/>
    <property type="match status" value="1"/>
</dbReference>
<evidence type="ECO:0000313" key="18">
    <source>
        <dbReference type="EMBL" id="GAP41448.1"/>
    </source>
</evidence>
<dbReference type="PANTHER" id="PTHR11817">
    <property type="entry name" value="PYRUVATE KINASE"/>
    <property type="match status" value="1"/>
</dbReference>
<keyword evidence="12 15" id="KW-0324">Glycolysis</keyword>
<keyword evidence="10" id="KW-0067">ATP-binding</keyword>
<dbReference type="PATRIC" id="fig|1678840.3.peg.2899"/>
<dbReference type="Pfam" id="PF00224">
    <property type="entry name" value="PK"/>
    <property type="match status" value="1"/>
</dbReference>
<dbReference type="NCBIfam" id="NF004491">
    <property type="entry name" value="PRK05826.1"/>
    <property type="match status" value="1"/>
</dbReference>
<dbReference type="UniPathway" id="UPA00109">
    <property type="reaction ID" value="UER00188"/>
</dbReference>
<accession>A0A0S7BXS3</accession>
<dbReference type="SUPFAM" id="SSF50800">
    <property type="entry name" value="PK beta-barrel domain-like"/>
    <property type="match status" value="1"/>
</dbReference>
<reference evidence="18" key="1">
    <citation type="journal article" date="2015" name="Genome Announc.">
        <title>Draft Genome Sequence of Anaerolineae Strain TC1, a Novel Isolate from a Methanogenic Wastewater Treatment System.</title>
        <authorList>
            <person name="Matsuura N."/>
            <person name="Tourlousse D.M."/>
            <person name="Sun L."/>
            <person name="Toyonaga M."/>
            <person name="Kuroda K."/>
            <person name="Ohashi A."/>
            <person name="Cruz R."/>
            <person name="Yamaguchi T."/>
            <person name="Sekiguchi Y."/>
        </authorList>
    </citation>
    <scope>NUCLEOTIDE SEQUENCE [LARGE SCALE GENOMIC DNA]</scope>
    <source>
        <strain evidence="18">TC1</strain>
    </source>
</reference>
<feature type="domain" description="Pyruvate kinase C-terminal" evidence="17">
    <location>
        <begin position="355"/>
        <end position="468"/>
    </location>
</feature>
<evidence type="ECO:0000256" key="2">
    <source>
        <dbReference type="ARBA" id="ARBA00001958"/>
    </source>
</evidence>
<dbReference type="RefSeq" id="WP_062282677.1">
    <property type="nucleotide sequence ID" value="NZ_DF968181.1"/>
</dbReference>
<keyword evidence="13 18" id="KW-0670">Pyruvate</keyword>
<name>A0A0S7BXS3_9CHLR</name>
<evidence type="ECO:0000256" key="1">
    <source>
        <dbReference type="ARBA" id="ARBA00001946"/>
    </source>
</evidence>